<dbReference type="InterPro" id="IPR003593">
    <property type="entry name" value="AAA+_ATPase"/>
</dbReference>
<dbReference type="EMBL" id="ML210261">
    <property type="protein sequence ID" value="TFK21669.1"/>
    <property type="molecule type" value="Genomic_DNA"/>
</dbReference>
<evidence type="ECO:0000256" key="2">
    <source>
        <dbReference type="ARBA" id="ARBA00022840"/>
    </source>
</evidence>
<dbReference type="SMART" id="SM00382">
    <property type="entry name" value="AAA"/>
    <property type="match status" value="1"/>
</dbReference>
<dbReference type="OrthoDB" id="6500128at2759"/>
<dbReference type="InterPro" id="IPR003439">
    <property type="entry name" value="ABC_transporter-like_ATP-bd"/>
</dbReference>
<accession>A0A5C3KMJ7</accession>
<reference evidence="5 6" key="1">
    <citation type="journal article" date="2019" name="Nat. Ecol. Evol.">
        <title>Megaphylogeny resolves global patterns of mushroom evolution.</title>
        <authorList>
            <person name="Varga T."/>
            <person name="Krizsan K."/>
            <person name="Foldi C."/>
            <person name="Dima B."/>
            <person name="Sanchez-Garcia M."/>
            <person name="Sanchez-Ramirez S."/>
            <person name="Szollosi G.J."/>
            <person name="Szarkandi J.G."/>
            <person name="Papp V."/>
            <person name="Albert L."/>
            <person name="Andreopoulos W."/>
            <person name="Angelini C."/>
            <person name="Antonin V."/>
            <person name="Barry K.W."/>
            <person name="Bougher N.L."/>
            <person name="Buchanan P."/>
            <person name="Buyck B."/>
            <person name="Bense V."/>
            <person name="Catcheside P."/>
            <person name="Chovatia M."/>
            <person name="Cooper J."/>
            <person name="Damon W."/>
            <person name="Desjardin D."/>
            <person name="Finy P."/>
            <person name="Geml J."/>
            <person name="Haridas S."/>
            <person name="Hughes K."/>
            <person name="Justo A."/>
            <person name="Karasinski D."/>
            <person name="Kautmanova I."/>
            <person name="Kiss B."/>
            <person name="Kocsube S."/>
            <person name="Kotiranta H."/>
            <person name="LaButti K.M."/>
            <person name="Lechner B.E."/>
            <person name="Liimatainen K."/>
            <person name="Lipzen A."/>
            <person name="Lukacs Z."/>
            <person name="Mihaltcheva S."/>
            <person name="Morgado L.N."/>
            <person name="Niskanen T."/>
            <person name="Noordeloos M.E."/>
            <person name="Ohm R.A."/>
            <person name="Ortiz-Santana B."/>
            <person name="Ovrebo C."/>
            <person name="Racz N."/>
            <person name="Riley R."/>
            <person name="Savchenko A."/>
            <person name="Shiryaev A."/>
            <person name="Soop K."/>
            <person name="Spirin V."/>
            <person name="Szebenyi C."/>
            <person name="Tomsovsky M."/>
            <person name="Tulloss R.E."/>
            <person name="Uehling J."/>
            <person name="Grigoriev I.V."/>
            <person name="Vagvolgyi C."/>
            <person name="Papp T."/>
            <person name="Martin F.M."/>
            <person name="Miettinen O."/>
            <person name="Hibbett D.S."/>
            <person name="Nagy L.G."/>
        </authorList>
    </citation>
    <scope>NUCLEOTIDE SEQUENCE [LARGE SCALE GENOMIC DNA]</scope>
    <source>
        <strain evidence="5 6">CBS 121175</strain>
    </source>
</reference>
<evidence type="ECO:0000259" key="4">
    <source>
        <dbReference type="PROSITE" id="PS50893"/>
    </source>
</evidence>
<keyword evidence="2" id="KW-0067">ATP-binding</keyword>
<protein>
    <submittedName>
        <fullName evidence="5">P-loop containing nucleoside triphosphate hydrolase protein</fullName>
    </submittedName>
</protein>
<name>A0A5C3KMJ7_COPMA</name>
<evidence type="ECO:0000256" key="1">
    <source>
        <dbReference type="ARBA" id="ARBA00022741"/>
    </source>
</evidence>
<dbReference type="InterPro" id="IPR027417">
    <property type="entry name" value="P-loop_NTPase"/>
</dbReference>
<dbReference type="PANTHER" id="PTHR43394:SF1">
    <property type="entry name" value="ATP-BINDING CASSETTE SUB-FAMILY B MEMBER 10, MITOCHONDRIAL"/>
    <property type="match status" value="1"/>
</dbReference>
<gene>
    <name evidence="5" type="ORF">FA15DRAFT_707021</name>
</gene>
<dbReference type="AlphaFoldDB" id="A0A5C3KMJ7"/>
<dbReference type="SUPFAM" id="SSF52540">
    <property type="entry name" value="P-loop containing nucleoside triphosphate hydrolases"/>
    <property type="match status" value="1"/>
</dbReference>
<keyword evidence="5" id="KW-0378">Hydrolase</keyword>
<dbReference type="GO" id="GO:0005524">
    <property type="term" value="F:ATP binding"/>
    <property type="evidence" value="ECO:0007669"/>
    <property type="project" value="UniProtKB-KW"/>
</dbReference>
<dbReference type="GO" id="GO:0015421">
    <property type="term" value="F:ABC-type oligopeptide transporter activity"/>
    <property type="evidence" value="ECO:0007669"/>
    <property type="project" value="TreeGrafter"/>
</dbReference>
<keyword evidence="6" id="KW-1185">Reference proteome</keyword>
<dbReference type="Gene3D" id="3.40.50.300">
    <property type="entry name" value="P-loop containing nucleotide triphosphate hydrolases"/>
    <property type="match status" value="1"/>
</dbReference>
<feature type="domain" description="ABC transporter" evidence="4">
    <location>
        <begin position="360"/>
        <end position="629"/>
    </location>
</feature>
<proteinExistence type="predicted"/>
<dbReference type="Pfam" id="PF00005">
    <property type="entry name" value="ABC_tran"/>
    <property type="match status" value="1"/>
</dbReference>
<evidence type="ECO:0000313" key="6">
    <source>
        <dbReference type="Proteomes" id="UP000307440"/>
    </source>
</evidence>
<feature type="region of interest" description="Disordered" evidence="3">
    <location>
        <begin position="1"/>
        <end position="26"/>
    </location>
</feature>
<organism evidence="5 6">
    <name type="scientific">Coprinopsis marcescibilis</name>
    <name type="common">Agaric fungus</name>
    <name type="synonym">Psathyrella marcescibilis</name>
    <dbReference type="NCBI Taxonomy" id="230819"/>
    <lineage>
        <taxon>Eukaryota</taxon>
        <taxon>Fungi</taxon>
        <taxon>Dikarya</taxon>
        <taxon>Basidiomycota</taxon>
        <taxon>Agaricomycotina</taxon>
        <taxon>Agaricomycetes</taxon>
        <taxon>Agaricomycetidae</taxon>
        <taxon>Agaricales</taxon>
        <taxon>Agaricineae</taxon>
        <taxon>Psathyrellaceae</taxon>
        <taxon>Coprinopsis</taxon>
    </lineage>
</organism>
<dbReference type="Proteomes" id="UP000307440">
    <property type="component" value="Unassembled WGS sequence"/>
</dbReference>
<evidence type="ECO:0000256" key="3">
    <source>
        <dbReference type="SAM" id="MobiDB-lite"/>
    </source>
</evidence>
<dbReference type="GO" id="GO:0016887">
    <property type="term" value="F:ATP hydrolysis activity"/>
    <property type="evidence" value="ECO:0007669"/>
    <property type="project" value="InterPro"/>
</dbReference>
<dbReference type="InterPro" id="IPR039421">
    <property type="entry name" value="Type_1_exporter"/>
</dbReference>
<dbReference type="PROSITE" id="PS50893">
    <property type="entry name" value="ABC_TRANSPORTER_2"/>
    <property type="match status" value="1"/>
</dbReference>
<keyword evidence="1" id="KW-0547">Nucleotide-binding</keyword>
<dbReference type="STRING" id="230819.A0A5C3KMJ7"/>
<evidence type="ECO:0000313" key="5">
    <source>
        <dbReference type="EMBL" id="TFK21669.1"/>
    </source>
</evidence>
<sequence>MTSISEKHNSQTLGSDNPPPKEDSPYSNVVITEEQVGVYKLLIASSTAPFSIKKTFEEVKNAIPLFQKLFLEIYELDPWLFALFVGSRLWGSVEDAMMMQLSSNLLRTIEAGFVSGRPLVSEIVWALLTRALSTAIVAHFGWYNGQLYTRLQKLVTTHFEIRLMKAKLNLDVPTSLDATSTIDVSSYAAWTSFQAVLEYIMSLVTAFSQVIVIYNAAKASGSPAFFLTCLARPIFTQLVARSIWDKVCYAYASNADYVKMRALATLASGDYREDVLSGELGDWIIKEYSKCRDSLSEIVESHPFFHAFQEKTSVYDIISLLLGDLPMASNIENVIVDGTIAYPPCFGEKRKREAQRGMSFEIRNMSFKYPGSKKTTNALQNIDLSIKAGSVVVIVGSNGSGKSTLLRLLCRLFDPSEGEVLIDGHFASSYKLDSLRQATTLLSQENRLYPLSLGQNIALGCVANADNDELVKDAAEKGGAASFIKKLDKGFATVLDPKLYPSCVNLYGDKEHPLYKKMKALEKKVEISGGEKQRVVAARSFMRMNSGRIHFVAVDEPSSALDAEGEQDLFNRLLEAREGKTIVFVTHRFGYLTRHADLIVCMKDGAVLETGNHDQIMRKDGEYAKLYNIQARAFAEDEALSAPPGSKTSL</sequence>
<dbReference type="PANTHER" id="PTHR43394">
    <property type="entry name" value="ATP-DEPENDENT PERMEASE MDL1, MITOCHONDRIAL"/>
    <property type="match status" value="1"/>
</dbReference>